<reference evidence="6" key="2">
    <citation type="submission" date="2025-08" db="UniProtKB">
        <authorList>
            <consortium name="RefSeq"/>
        </authorList>
    </citation>
    <scope>IDENTIFICATION</scope>
    <source>
        <tissue evidence="6">Leaf</tissue>
    </source>
</reference>
<dbReference type="Gene3D" id="1.10.10.60">
    <property type="entry name" value="Homeodomain-like"/>
    <property type="match status" value="1"/>
</dbReference>
<reference evidence="5" key="1">
    <citation type="journal article" date="2019" name="Database">
        <title>The radish genome database (RadishGD): an integrated information resource for radish genomics.</title>
        <authorList>
            <person name="Yu H.J."/>
            <person name="Baek S."/>
            <person name="Lee Y.J."/>
            <person name="Cho A."/>
            <person name="Mun J.H."/>
        </authorList>
    </citation>
    <scope>NUCLEOTIDE SEQUENCE [LARGE SCALE GENOMIC DNA]</scope>
    <source>
        <strain evidence="5">cv. WK10039</strain>
    </source>
</reference>
<proteinExistence type="predicted"/>
<dbReference type="CDD" id="cd11660">
    <property type="entry name" value="SANT_TRF"/>
    <property type="match status" value="1"/>
</dbReference>
<dbReference type="PANTHER" id="PTHR46993">
    <property type="entry name" value="MYB TRANSCRIPTION FACTOR"/>
    <property type="match status" value="1"/>
</dbReference>
<dbReference type="RefSeq" id="XP_018486401.1">
    <property type="nucleotide sequence ID" value="XM_018630899.2"/>
</dbReference>
<evidence type="ECO:0000259" key="4">
    <source>
        <dbReference type="PROSITE" id="PS51294"/>
    </source>
</evidence>
<evidence type="ECO:0000313" key="5">
    <source>
        <dbReference type="Proteomes" id="UP000504610"/>
    </source>
</evidence>
<accession>A0A6J0NQH0</accession>
<gene>
    <name evidence="6" type="primary">LOC108856983</name>
</gene>
<feature type="region of interest" description="Disordered" evidence="3">
    <location>
        <begin position="149"/>
        <end position="182"/>
    </location>
</feature>
<keyword evidence="5" id="KW-1185">Reference proteome</keyword>
<dbReference type="GO" id="GO:0005634">
    <property type="term" value="C:nucleus"/>
    <property type="evidence" value="ECO:0007669"/>
    <property type="project" value="UniProtKB-SubCell"/>
</dbReference>
<dbReference type="OrthoDB" id="608866at2759"/>
<sequence>MALSQWKEAILEGIFMEIEEGLVEEKNLERLENLVEILHKEGSKVPESVKESYCQVAVECTVRSLTDENDAKEAYAEAIRSIWLRRVMPLCDKVSCLVTRDLLNSCKKLWTAYGDEEACEALMDENTREKALDSLRKVVSDLHPEIEYDYGERDGDVDDSEECSEETIDTEPMEEDEEGTLSSDIDEEITCGVVEAESPPRGMKNISSAVVEKALEKLRGSKNDLMDALAEVGGPSNLNVTSIVQHENDVADPAASDKLSLMERRTTAETYEWKDSIDDSDGETGDEGEVRGERVVVSPWKRNQGGGGRRTKIPWSTAETLAVMKGYEKYGADWKRIKDECPILVRRTNGDIKDKFRVEMRRQEHHP</sequence>
<dbReference type="SUPFAM" id="SSF46689">
    <property type="entry name" value="Homeodomain-like"/>
    <property type="match status" value="1"/>
</dbReference>
<dbReference type="SMART" id="SM00717">
    <property type="entry name" value="SANT"/>
    <property type="match status" value="1"/>
</dbReference>
<evidence type="ECO:0000256" key="3">
    <source>
        <dbReference type="SAM" id="MobiDB-lite"/>
    </source>
</evidence>
<dbReference type="AlphaFoldDB" id="A0A6J0NQH0"/>
<dbReference type="InterPro" id="IPR001005">
    <property type="entry name" value="SANT/Myb"/>
</dbReference>
<feature type="compositionally biased region" description="Acidic residues" evidence="3">
    <location>
        <begin position="155"/>
        <end position="182"/>
    </location>
</feature>
<dbReference type="InterPro" id="IPR009057">
    <property type="entry name" value="Homeodomain-like_sf"/>
</dbReference>
<comment type="subcellular location">
    <subcellularLocation>
        <location evidence="1">Nucleus</location>
    </subcellularLocation>
</comment>
<organism evidence="5 6">
    <name type="scientific">Raphanus sativus</name>
    <name type="common">Radish</name>
    <name type="synonym">Raphanus raphanistrum var. sativus</name>
    <dbReference type="NCBI Taxonomy" id="3726"/>
    <lineage>
        <taxon>Eukaryota</taxon>
        <taxon>Viridiplantae</taxon>
        <taxon>Streptophyta</taxon>
        <taxon>Embryophyta</taxon>
        <taxon>Tracheophyta</taxon>
        <taxon>Spermatophyta</taxon>
        <taxon>Magnoliopsida</taxon>
        <taxon>eudicotyledons</taxon>
        <taxon>Gunneridae</taxon>
        <taxon>Pentapetalae</taxon>
        <taxon>rosids</taxon>
        <taxon>malvids</taxon>
        <taxon>Brassicales</taxon>
        <taxon>Brassicaceae</taxon>
        <taxon>Brassiceae</taxon>
        <taxon>Raphanus</taxon>
    </lineage>
</organism>
<dbReference type="PROSITE" id="PS51294">
    <property type="entry name" value="HTH_MYB"/>
    <property type="match status" value="1"/>
</dbReference>
<dbReference type="KEGG" id="rsz:108856983"/>
<dbReference type="InterPro" id="IPR017930">
    <property type="entry name" value="Myb_dom"/>
</dbReference>
<evidence type="ECO:0000256" key="1">
    <source>
        <dbReference type="ARBA" id="ARBA00004123"/>
    </source>
</evidence>
<evidence type="ECO:0000256" key="2">
    <source>
        <dbReference type="ARBA" id="ARBA00023242"/>
    </source>
</evidence>
<dbReference type="GeneID" id="108856983"/>
<protein>
    <submittedName>
        <fullName evidence="6">Uncharacterized protein LOC108856983</fullName>
    </submittedName>
</protein>
<feature type="domain" description="HTH myb-type" evidence="4">
    <location>
        <begin position="314"/>
        <end position="364"/>
    </location>
</feature>
<keyword evidence="2" id="KW-0539">Nucleus</keyword>
<name>A0A6J0NQH0_RAPSA</name>
<dbReference type="PANTHER" id="PTHR46993:SF6">
    <property type="entry name" value="MYB TRANSCRIPTION FACTOR"/>
    <property type="match status" value="1"/>
</dbReference>
<dbReference type="Pfam" id="PF13921">
    <property type="entry name" value="Myb_DNA-bind_6"/>
    <property type="match status" value="1"/>
</dbReference>
<dbReference type="Proteomes" id="UP000504610">
    <property type="component" value="Chromosome 5"/>
</dbReference>
<evidence type="ECO:0000313" key="6">
    <source>
        <dbReference type="RefSeq" id="XP_018486401.1"/>
    </source>
</evidence>